<dbReference type="OrthoDB" id="9802309at2"/>
<dbReference type="RefSeq" id="WP_140904761.1">
    <property type="nucleotide sequence ID" value="NZ_JBHTMD010000013.1"/>
</dbReference>
<evidence type="ECO:0000259" key="8">
    <source>
        <dbReference type="Pfam" id="PF09157"/>
    </source>
</evidence>
<dbReference type="InterPro" id="IPR002501">
    <property type="entry name" value="PsdUridine_synth_N"/>
</dbReference>
<protein>
    <recommendedName>
        <fullName evidence="5">tRNA pseudouridine synthase B</fullName>
        <ecNumber evidence="5">5.4.99.25</ecNumber>
    </recommendedName>
    <alternativeName>
        <fullName evidence="5">tRNA pseudouridine(55) synthase</fullName>
        <shortName evidence="5">Psi55 synthase</shortName>
    </alternativeName>
    <alternativeName>
        <fullName evidence="5">tRNA pseudouridylate synthase</fullName>
    </alternativeName>
    <alternativeName>
        <fullName evidence="5">tRNA-uridine isomerase</fullName>
    </alternativeName>
</protein>
<organism evidence="10 11">
    <name type="scientific">Brucella gallinifaecis</name>
    <dbReference type="NCBI Taxonomy" id="215590"/>
    <lineage>
        <taxon>Bacteria</taxon>
        <taxon>Pseudomonadati</taxon>
        <taxon>Pseudomonadota</taxon>
        <taxon>Alphaproteobacteria</taxon>
        <taxon>Hyphomicrobiales</taxon>
        <taxon>Brucellaceae</taxon>
        <taxon>Brucella/Ochrobactrum group</taxon>
        <taxon>Brucella</taxon>
    </lineage>
</organism>
<feature type="domain" description="tRNA pseudouridine synthase II TruB subfamily 1 C-terminal" evidence="8">
    <location>
        <begin position="271"/>
        <end position="328"/>
    </location>
</feature>
<keyword evidence="3 5" id="KW-0819">tRNA processing</keyword>
<evidence type="ECO:0000313" key="11">
    <source>
        <dbReference type="Proteomes" id="UP000315388"/>
    </source>
</evidence>
<dbReference type="AlphaFoldDB" id="A0A502BLH3"/>
<dbReference type="Gene3D" id="3.30.2350.10">
    <property type="entry name" value="Pseudouridine synthase"/>
    <property type="match status" value="1"/>
</dbReference>
<dbReference type="SUPFAM" id="SSF55120">
    <property type="entry name" value="Pseudouridine synthase"/>
    <property type="match status" value="1"/>
</dbReference>
<dbReference type="CDD" id="cd02573">
    <property type="entry name" value="PseudoU_synth_EcTruB"/>
    <property type="match status" value="1"/>
</dbReference>
<dbReference type="InterPro" id="IPR015240">
    <property type="entry name" value="tRNA_sdUridine_synth_fam1_C"/>
</dbReference>
<keyword evidence="4 5" id="KW-0413">Isomerase</keyword>
<comment type="function">
    <text evidence="5">Responsible for synthesis of pseudouridine from uracil-55 in the psi GC loop of transfer RNAs.</text>
</comment>
<dbReference type="Proteomes" id="UP000315388">
    <property type="component" value="Unassembled WGS sequence"/>
</dbReference>
<feature type="region of interest" description="Disordered" evidence="6">
    <location>
        <begin position="226"/>
        <end position="247"/>
    </location>
</feature>
<accession>A0A502BLH3</accession>
<keyword evidence="11" id="KW-1185">Reference proteome</keyword>
<dbReference type="GO" id="GO:0031119">
    <property type="term" value="P:tRNA pseudouridine synthesis"/>
    <property type="evidence" value="ECO:0007669"/>
    <property type="project" value="UniProtKB-UniRule"/>
</dbReference>
<dbReference type="Pfam" id="PF16198">
    <property type="entry name" value="TruB_C_2"/>
    <property type="match status" value="1"/>
</dbReference>
<dbReference type="EC" id="5.4.99.25" evidence="5"/>
<evidence type="ECO:0000256" key="1">
    <source>
        <dbReference type="ARBA" id="ARBA00000385"/>
    </source>
</evidence>
<dbReference type="InterPro" id="IPR032819">
    <property type="entry name" value="TruB_C"/>
</dbReference>
<proteinExistence type="inferred from homology"/>
<dbReference type="Pfam" id="PF09157">
    <property type="entry name" value="TruB-C_2"/>
    <property type="match status" value="1"/>
</dbReference>
<comment type="catalytic activity">
    <reaction evidence="1 5">
        <text>uridine(55) in tRNA = pseudouridine(55) in tRNA</text>
        <dbReference type="Rhea" id="RHEA:42532"/>
        <dbReference type="Rhea" id="RHEA-COMP:10101"/>
        <dbReference type="Rhea" id="RHEA-COMP:10102"/>
        <dbReference type="ChEBI" id="CHEBI:65314"/>
        <dbReference type="ChEBI" id="CHEBI:65315"/>
        <dbReference type="EC" id="5.4.99.25"/>
    </reaction>
</comment>
<dbReference type="PANTHER" id="PTHR13767:SF2">
    <property type="entry name" value="PSEUDOURIDYLATE SYNTHASE TRUB1"/>
    <property type="match status" value="1"/>
</dbReference>
<comment type="similarity">
    <text evidence="2 5">Belongs to the pseudouridine synthase TruB family. Type 1 subfamily.</text>
</comment>
<feature type="domain" description="tRNA pseudouridylate synthase B C-terminal" evidence="9">
    <location>
        <begin position="183"/>
        <end position="224"/>
    </location>
</feature>
<evidence type="ECO:0000259" key="9">
    <source>
        <dbReference type="Pfam" id="PF16198"/>
    </source>
</evidence>
<dbReference type="NCBIfam" id="TIGR00431">
    <property type="entry name" value="TruB"/>
    <property type="match status" value="1"/>
</dbReference>
<evidence type="ECO:0000256" key="5">
    <source>
        <dbReference type="HAMAP-Rule" id="MF_01080"/>
    </source>
</evidence>
<evidence type="ECO:0000313" key="10">
    <source>
        <dbReference type="EMBL" id="TPF75322.1"/>
    </source>
</evidence>
<evidence type="ECO:0000256" key="4">
    <source>
        <dbReference type="ARBA" id="ARBA00023235"/>
    </source>
</evidence>
<dbReference type="InterPro" id="IPR014780">
    <property type="entry name" value="tRNA_psdUridine_synth_TruB"/>
</dbReference>
<evidence type="ECO:0000259" key="7">
    <source>
        <dbReference type="Pfam" id="PF01509"/>
    </source>
</evidence>
<evidence type="ECO:0000256" key="6">
    <source>
        <dbReference type="SAM" id="MobiDB-lite"/>
    </source>
</evidence>
<reference evidence="10 11" key="1">
    <citation type="journal article" date="2003" name="Int. J. Syst. Evol. Microbiol.">
        <title>Towards a standardized format for the description of a novel species (of an established genus): Ochrobactrum gallinifaecis sp. nov.</title>
        <authorList>
            <person name="Kampfer P."/>
            <person name="Buczolits S."/>
            <person name="Albrecht A."/>
            <person name="Busse H.J."/>
            <person name="Stackebrandt E."/>
        </authorList>
    </citation>
    <scope>NUCLEOTIDE SEQUENCE [LARGE SCALE GENOMIC DNA]</scope>
    <source>
        <strain evidence="10 11">ISO 196</strain>
    </source>
</reference>
<dbReference type="EMBL" id="VEWJ01000005">
    <property type="protein sequence ID" value="TPF75322.1"/>
    <property type="molecule type" value="Genomic_DNA"/>
</dbReference>
<name>A0A502BLH3_9HYPH</name>
<dbReference type="PANTHER" id="PTHR13767">
    <property type="entry name" value="TRNA-PSEUDOURIDINE SYNTHASE"/>
    <property type="match status" value="1"/>
</dbReference>
<dbReference type="HAMAP" id="MF_01080">
    <property type="entry name" value="TruB_bact"/>
    <property type="match status" value="1"/>
</dbReference>
<sequence>MARRGKKKGRPVSGWVIFDKPKGMGSTEAVSKIKWLFNAEKAGHAGTLDPLASGMLPIALGEATKTVPYVMDGTKVYRFTVSWGEERSTDDLEGVATQNSDKRPSRADIEALLPNYTGVISQIPPQFSAIKIGGERAYDLAREGETVEIPAREVEIDRLEIVDFADENRTEFEVECSKGTYVRSLARDMGRDLGCYGHISDLRRIEVAPFTEEDLVTLAELEEAWPPLPPKKEEGAEASEAEVAEQPAPRRDFSAMDALIIETGAALDCLPQVALSDDQAQRVRLGNPVIIRGRDAPLEADEACVTTHGKLLAIGYIEQGQFKPKRVFTTAAFQKS</sequence>
<evidence type="ECO:0000256" key="3">
    <source>
        <dbReference type="ARBA" id="ARBA00022694"/>
    </source>
</evidence>
<dbReference type="Pfam" id="PF01509">
    <property type="entry name" value="TruB_N"/>
    <property type="match status" value="1"/>
</dbReference>
<evidence type="ECO:0000256" key="2">
    <source>
        <dbReference type="ARBA" id="ARBA00005642"/>
    </source>
</evidence>
<comment type="caution">
    <text evidence="10">The sequence shown here is derived from an EMBL/GenBank/DDBJ whole genome shotgun (WGS) entry which is preliminary data.</text>
</comment>
<dbReference type="GO" id="GO:0160148">
    <property type="term" value="F:tRNA pseudouridine(55) synthase activity"/>
    <property type="evidence" value="ECO:0007669"/>
    <property type="project" value="UniProtKB-EC"/>
</dbReference>
<dbReference type="GO" id="GO:1990481">
    <property type="term" value="P:mRNA pseudouridine synthesis"/>
    <property type="evidence" value="ECO:0007669"/>
    <property type="project" value="TreeGrafter"/>
</dbReference>
<dbReference type="GO" id="GO:0003723">
    <property type="term" value="F:RNA binding"/>
    <property type="evidence" value="ECO:0007669"/>
    <property type="project" value="InterPro"/>
</dbReference>
<dbReference type="InterPro" id="IPR020103">
    <property type="entry name" value="PsdUridine_synth_cat_dom_sf"/>
</dbReference>
<feature type="domain" description="Pseudouridine synthase II N-terminal" evidence="7">
    <location>
        <begin position="34"/>
        <end position="182"/>
    </location>
</feature>
<gene>
    <name evidence="5 10" type="primary">truB</name>
    <name evidence="10" type="ORF">FHY56_08605</name>
</gene>
<feature type="active site" description="Nucleophile" evidence="5">
    <location>
        <position position="49"/>
    </location>
</feature>